<name>A0A844ZMG1_9SPHN</name>
<dbReference type="InterPro" id="IPR002938">
    <property type="entry name" value="FAD-bd"/>
</dbReference>
<evidence type="ECO:0000259" key="4">
    <source>
        <dbReference type="Pfam" id="PF01494"/>
    </source>
</evidence>
<organism evidence="5 6">
    <name type="scientific">Alteraurantiacibacter aestuarii</name>
    <dbReference type="NCBI Taxonomy" id="650004"/>
    <lineage>
        <taxon>Bacteria</taxon>
        <taxon>Pseudomonadati</taxon>
        <taxon>Pseudomonadota</taxon>
        <taxon>Alphaproteobacteria</taxon>
        <taxon>Sphingomonadales</taxon>
        <taxon>Erythrobacteraceae</taxon>
        <taxon>Alteraurantiacibacter</taxon>
    </lineage>
</organism>
<reference evidence="5 6" key="1">
    <citation type="submission" date="2019-12" db="EMBL/GenBank/DDBJ databases">
        <title>Genomic-based taxomic classification of the family Erythrobacteraceae.</title>
        <authorList>
            <person name="Xu L."/>
        </authorList>
    </citation>
    <scope>NUCLEOTIDE SEQUENCE [LARGE SCALE GENOMIC DNA]</scope>
    <source>
        <strain evidence="5 6">JCM 16339</strain>
    </source>
</reference>
<keyword evidence="5" id="KW-0560">Oxidoreductase</keyword>
<dbReference type="PANTHER" id="PTHR43004:SF19">
    <property type="entry name" value="BINDING MONOOXYGENASE, PUTATIVE (JCVI)-RELATED"/>
    <property type="match status" value="1"/>
</dbReference>
<comment type="cofactor">
    <cofactor evidence="1">
        <name>FAD</name>
        <dbReference type="ChEBI" id="CHEBI:57692"/>
    </cofactor>
</comment>
<evidence type="ECO:0000256" key="1">
    <source>
        <dbReference type="ARBA" id="ARBA00001974"/>
    </source>
</evidence>
<dbReference type="GO" id="GO:0071949">
    <property type="term" value="F:FAD binding"/>
    <property type="evidence" value="ECO:0007669"/>
    <property type="project" value="InterPro"/>
</dbReference>
<proteinExistence type="predicted"/>
<comment type="caution">
    <text evidence="5">The sequence shown here is derived from an EMBL/GenBank/DDBJ whole genome shotgun (WGS) entry which is preliminary data.</text>
</comment>
<evidence type="ECO:0000313" key="5">
    <source>
        <dbReference type="EMBL" id="MXO88502.1"/>
    </source>
</evidence>
<dbReference type="Gene3D" id="3.30.70.2450">
    <property type="match status" value="1"/>
</dbReference>
<dbReference type="Proteomes" id="UP000435243">
    <property type="component" value="Unassembled WGS sequence"/>
</dbReference>
<feature type="domain" description="FAD-binding" evidence="4">
    <location>
        <begin position="3"/>
        <end position="330"/>
    </location>
</feature>
<dbReference type="PRINTS" id="PR00420">
    <property type="entry name" value="RNGMNOXGNASE"/>
</dbReference>
<dbReference type="AlphaFoldDB" id="A0A844ZMG1"/>
<protein>
    <submittedName>
        <fullName evidence="5">Monooxygenase</fullName>
    </submittedName>
</protein>
<dbReference type="Pfam" id="PF01494">
    <property type="entry name" value="FAD_binding_3"/>
    <property type="match status" value="1"/>
</dbReference>
<evidence type="ECO:0000313" key="6">
    <source>
        <dbReference type="Proteomes" id="UP000435243"/>
    </source>
</evidence>
<keyword evidence="5" id="KW-0503">Monooxygenase</keyword>
<evidence type="ECO:0000256" key="2">
    <source>
        <dbReference type="ARBA" id="ARBA00022630"/>
    </source>
</evidence>
<keyword evidence="3" id="KW-0274">FAD</keyword>
<dbReference type="SUPFAM" id="SSF51905">
    <property type="entry name" value="FAD/NAD(P)-binding domain"/>
    <property type="match status" value="1"/>
</dbReference>
<dbReference type="GO" id="GO:0016709">
    <property type="term" value="F:oxidoreductase activity, acting on paired donors, with incorporation or reduction of molecular oxygen, NAD(P)H as one donor, and incorporation of one atom of oxygen"/>
    <property type="evidence" value="ECO:0007669"/>
    <property type="project" value="UniProtKB-ARBA"/>
</dbReference>
<dbReference type="EMBL" id="WTYY01000003">
    <property type="protein sequence ID" value="MXO88502.1"/>
    <property type="molecule type" value="Genomic_DNA"/>
</dbReference>
<dbReference type="InterPro" id="IPR050641">
    <property type="entry name" value="RIFMO-like"/>
</dbReference>
<dbReference type="Gene3D" id="3.50.50.60">
    <property type="entry name" value="FAD/NAD(P)-binding domain"/>
    <property type="match status" value="1"/>
</dbReference>
<gene>
    <name evidence="5" type="ORF">GRI32_07085</name>
</gene>
<keyword evidence="6" id="KW-1185">Reference proteome</keyword>
<keyword evidence="2" id="KW-0285">Flavoprotein</keyword>
<dbReference type="OrthoDB" id="9791689at2"/>
<dbReference type="RefSeq" id="WP_160590702.1">
    <property type="nucleotide sequence ID" value="NZ_BAAAFP010000001.1"/>
</dbReference>
<accession>A0A844ZMG1</accession>
<evidence type="ECO:0000256" key="3">
    <source>
        <dbReference type="ARBA" id="ARBA00022827"/>
    </source>
</evidence>
<dbReference type="InterPro" id="IPR036188">
    <property type="entry name" value="FAD/NAD-bd_sf"/>
</dbReference>
<sequence length="392" mass="42996">MHDVIIAGGGPTGFLTALGLAQAGCDVLLLEAGDTIIDSPRAAVYHWSLLDGLERLGIREEAEATGIVKDDYTWLIKRTDEHIRYRLDVLGDVTPFNYNINMGQDVLAGIARARLEKLSNAEIRFGARVETLAQDDAGVTVTLAGGEELRAKYVVGADGAGSTVRGCLGLTFDGFTWPERFVATNVYHDFAGAGYGLSTMVVDEKWGAVIVIIARDGLWRCTYMEDASLPEETYLDRLPAAYEHLLPGKDGYRLSSAAPYKMHQRCASTFRKGRVLLAGDSAHVTNPTGGFGLTTGLFDSYALWPTLAAVVLEGADPALLDVWAKERRDVFLDKTSPMAIHYKDFLFHAFRGDDAKLQDAVAGMRRMQNDPDYCRERLMFTKGLETTSPAER</sequence>
<dbReference type="PANTHER" id="PTHR43004">
    <property type="entry name" value="TRK SYSTEM POTASSIUM UPTAKE PROTEIN"/>
    <property type="match status" value="1"/>
</dbReference>